<dbReference type="AlphaFoldDB" id="A0A8J7LWU5"/>
<protein>
    <submittedName>
        <fullName evidence="1">FMN-binding negative transcriptional regulator</fullName>
    </submittedName>
</protein>
<keyword evidence="2" id="KW-1185">Reference proteome</keyword>
<reference evidence="1" key="1">
    <citation type="submission" date="2020-10" db="EMBL/GenBank/DDBJ databases">
        <title>Paenihalocynthiibacter styelae gen. nov., sp. nov., isolated from stalked sea squirt Styela clava.</title>
        <authorList>
            <person name="Kim Y.-O."/>
            <person name="Yoon J.-H."/>
        </authorList>
    </citation>
    <scope>NUCLEOTIDE SEQUENCE</scope>
    <source>
        <strain evidence="1">MYP1-1</strain>
    </source>
</reference>
<accession>A0A8J7LWU5</accession>
<dbReference type="InterPro" id="IPR012349">
    <property type="entry name" value="Split_barrel_FMN-bd"/>
</dbReference>
<dbReference type="Gene3D" id="2.30.110.10">
    <property type="entry name" value="Electron Transport, Fmn-binding Protein, Chain A"/>
    <property type="match status" value="1"/>
</dbReference>
<dbReference type="PIRSF" id="PIRSF010372">
    <property type="entry name" value="PaiB"/>
    <property type="match status" value="1"/>
</dbReference>
<dbReference type="EMBL" id="JADCKQ010000011">
    <property type="protein sequence ID" value="MBI1494812.1"/>
    <property type="molecule type" value="Genomic_DNA"/>
</dbReference>
<evidence type="ECO:0000313" key="1">
    <source>
        <dbReference type="EMBL" id="MBI1494812.1"/>
    </source>
</evidence>
<gene>
    <name evidence="1" type="ORF">H1D41_14290</name>
</gene>
<organism evidence="1 2">
    <name type="scientific">Halocynthiibacter styelae</name>
    <dbReference type="NCBI Taxonomy" id="2761955"/>
    <lineage>
        <taxon>Bacteria</taxon>
        <taxon>Pseudomonadati</taxon>
        <taxon>Pseudomonadota</taxon>
        <taxon>Alphaproteobacteria</taxon>
        <taxon>Rhodobacterales</taxon>
        <taxon>Paracoccaceae</taxon>
        <taxon>Halocynthiibacter</taxon>
    </lineage>
</organism>
<dbReference type="RefSeq" id="WP_228849550.1">
    <property type="nucleotide sequence ID" value="NZ_JADCKQ010000011.1"/>
</dbReference>
<dbReference type="SUPFAM" id="SSF50475">
    <property type="entry name" value="FMN-binding split barrel"/>
    <property type="match status" value="1"/>
</dbReference>
<dbReference type="PANTHER" id="PTHR35802:SF1">
    <property type="entry name" value="PROTEASE SYNTHASE AND SPORULATION PROTEIN PAI 2"/>
    <property type="match status" value="1"/>
</dbReference>
<sequence>MHPNPAFRQTPGDQRLKLARDRGFGVLSVNGADGPLISHVPFIVNEGAEFADMHLVRSNPIVRQLKDPVPAVIAVSGPDAYISPDWYGTEDQVPTWNYVAVHLRGELSLRPQEDLRAHLDELAAYFEARLLPKPPWSNDKMTPDALGRMMRMIVPVRFRIDAVDGTWKLGQNKGETARNGAADGLEGAGFGQDPQAIARLMREAGDA</sequence>
<proteinExistence type="predicted"/>
<dbReference type="Proteomes" id="UP000640583">
    <property type="component" value="Unassembled WGS sequence"/>
</dbReference>
<comment type="caution">
    <text evidence="1">The sequence shown here is derived from an EMBL/GenBank/DDBJ whole genome shotgun (WGS) entry which is preliminary data.</text>
</comment>
<dbReference type="PANTHER" id="PTHR35802">
    <property type="entry name" value="PROTEASE SYNTHASE AND SPORULATION PROTEIN PAI 2"/>
    <property type="match status" value="1"/>
</dbReference>
<dbReference type="InterPro" id="IPR007396">
    <property type="entry name" value="TR_PAI2-type"/>
</dbReference>
<evidence type="ECO:0000313" key="2">
    <source>
        <dbReference type="Proteomes" id="UP000640583"/>
    </source>
</evidence>
<dbReference type="Pfam" id="PF04299">
    <property type="entry name" value="FMN_bind_2"/>
    <property type="match status" value="1"/>
</dbReference>
<name>A0A8J7LWU5_9RHOB</name>